<dbReference type="STRING" id="418495.SAMN05216215_1014156"/>
<evidence type="ECO:0000256" key="3">
    <source>
        <dbReference type="ARBA" id="ARBA00022840"/>
    </source>
</evidence>
<dbReference type="PRINTS" id="PR01438">
    <property type="entry name" value="UNVRSLSTRESS"/>
</dbReference>
<evidence type="ECO:0000313" key="5">
    <source>
        <dbReference type="EMBL" id="SDX75335.1"/>
    </source>
</evidence>
<dbReference type="Pfam" id="PF00582">
    <property type="entry name" value="Usp"/>
    <property type="match status" value="2"/>
</dbReference>
<dbReference type="OrthoDB" id="3404132at2"/>
<sequence length="294" mass="31032">MTAAQEKPVVVGIDGSSAALDAARWAAAEANRRGTWLRVVFADVLAQTYLPELPTTPVPETYAKAMARQAEQWLHRAKGEATAAAPGLEVRTFVVAGGAIPVLVAESQHAQLAVVGRSGLGSFAELLVGSVAIGLCAHGHCSVAVVRRPRVEAPDAPVVVGVDGTPAGEIMLTTAFEEAAMRGAALEAVHAWHAVGTEQAWYSFHAEGRAAAVQQEEERILAEHLASWHEKYPQVEVRRIVANGKPARVLLEHAQHAQVVIVGARGRGAFTGLVLGSTSQQLVHHAPCPLIVAR</sequence>
<dbReference type="AlphaFoldDB" id="A0A1H3E9K0"/>
<accession>A0A1H3E9K0</accession>
<gene>
    <name evidence="5" type="ORF">SAMN05216215_1014156</name>
</gene>
<keyword evidence="3" id="KW-0067">ATP-binding</keyword>
<dbReference type="RefSeq" id="WP_093266598.1">
    <property type="nucleotide sequence ID" value="NZ_FNOK01000014.1"/>
</dbReference>
<organism evidence="5 6">
    <name type="scientific">Saccharopolyspora shandongensis</name>
    <dbReference type="NCBI Taxonomy" id="418495"/>
    <lineage>
        <taxon>Bacteria</taxon>
        <taxon>Bacillati</taxon>
        <taxon>Actinomycetota</taxon>
        <taxon>Actinomycetes</taxon>
        <taxon>Pseudonocardiales</taxon>
        <taxon>Pseudonocardiaceae</taxon>
        <taxon>Saccharopolyspora</taxon>
    </lineage>
</organism>
<dbReference type="Proteomes" id="UP000199529">
    <property type="component" value="Unassembled WGS sequence"/>
</dbReference>
<dbReference type="InterPro" id="IPR006016">
    <property type="entry name" value="UspA"/>
</dbReference>
<feature type="domain" description="UspA" evidence="4">
    <location>
        <begin position="7"/>
        <end position="147"/>
    </location>
</feature>
<dbReference type="InterPro" id="IPR006015">
    <property type="entry name" value="Universal_stress_UspA"/>
</dbReference>
<evidence type="ECO:0000256" key="1">
    <source>
        <dbReference type="ARBA" id="ARBA00008791"/>
    </source>
</evidence>
<keyword evidence="2" id="KW-0547">Nucleotide-binding</keyword>
<dbReference type="PANTHER" id="PTHR46268:SF27">
    <property type="entry name" value="UNIVERSAL STRESS PROTEIN RV2623"/>
    <property type="match status" value="1"/>
</dbReference>
<dbReference type="SUPFAM" id="SSF52402">
    <property type="entry name" value="Adenine nucleotide alpha hydrolases-like"/>
    <property type="match status" value="2"/>
</dbReference>
<keyword evidence="6" id="KW-1185">Reference proteome</keyword>
<proteinExistence type="inferred from homology"/>
<evidence type="ECO:0000256" key="2">
    <source>
        <dbReference type="ARBA" id="ARBA00022741"/>
    </source>
</evidence>
<dbReference type="EMBL" id="FNOK01000014">
    <property type="protein sequence ID" value="SDX75335.1"/>
    <property type="molecule type" value="Genomic_DNA"/>
</dbReference>
<feature type="domain" description="UspA" evidence="4">
    <location>
        <begin position="158"/>
        <end position="294"/>
    </location>
</feature>
<evidence type="ECO:0000259" key="4">
    <source>
        <dbReference type="Pfam" id="PF00582"/>
    </source>
</evidence>
<dbReference type="Gene3D" id="3.40.50.620">
    <property type="entry name" value="HUPs"/>
    <property type="match status" value="2"/>
</dbReference>
<comment type="similarity">
    <text evidence="1">Belongs to the universal stress protein A family.</text>
</comment>
<dbReference type="GO" id="GO:0005524">
    <property type="term" value="F:ATP binding"/>
    <property type="evidence" value="ECO:0007669"/>
    <property type="project" value="UniProtKB-KW"/>
</dbReference>
<dbReference type="PANTHER" id="PTHR46268">
    <property type="entry name" value="STRESS RESPONSE PROTEIN NHAX"/>
    <property type="match status" value="1"/>
</dbReference>
<dbReference type="InterPro" id="IPR014729">
    <property type="entry name" value="Rossmann-like_a/b/a_fold"/>
</dbReference>
<protein>
    <submittedName>
        <fullName evidence="5">Nucleotide-binding universal stress protein, UspA family</fullName>
    </submittedName>
</protein>
<reference evidence="6" key="1">
    <citation type="submission" date="2016-10" db="EMBL/GenBank/DDBJ databases">
        <authorList>
            <person name="Varghese N."/>
            <person name="Submissions S."/>
        </authorList>
    </citation>
    <scope>NUCLEOTIDE SEQUENCE [LARGE SCALE GENOMIC DNA]</scope>
    <source>
        <strain evidence="6">CGMCC 4.3530</strain>
    </source>
</reference>
<name>A0A1H3E9K0_9PSEU</name>
<evidence type="ECO:0000313" key="6">
    <source>
        <dbReference type="Proteomes" id="UP000199529"/>
    </source>
</evidence>